<dbReference type="SMART" id="SM00543">
    <property type="entry name" value="MIF4G"/>
    <property type="match status" value="1"/>
</dbReference>
<keyword evidence="3" id="KW-0810">Translation regulation</keyword>
<evidence type="ECO:0000259" key="5">
    <source>
        <dbReference type="SMART" id="SM00543"/>
    </source>
</evidence>
<gene>
    <name evidence="6" type="ORF">OCTVUL_1B015989</name>
</gene>
<dbReference type="Gene3D" id="1.25.40.180">
    <property type="match status" value="1"/>
</dbReference>
<keyword evidence="7" id="KW-1185">Reference proteome</keyword>
<dbReference type="GO" id="GO:0003723">
    <property type="term" value="F:RNA binding"/>
    <property type="evidence" value="ECO:0007669"/>
    <property type="project" value="InterPro"/>
</dbReference>
<evidence type="ECO:0000313" key="6">
    <source>
        <dbReference type="EMBL" id="CAI9733260.1"/>
    </source>
</evidence>
<organism evidence="6 7">
    <name type="scientific">Octopus vulgaris</name>
    <name type="common">Common octopus</name>
    <dbReference type="NCBI Taxonomy" id="6645"/>
    <lineage>
        <taxon>Eukaryota</taxon>
        <taxon>Metazoa</taxon>
        <taxon>Spiralia</taxon>
        <taxon>Lophotrochozoa</taxon>
        <taxon>Mollusca</taxon>
        <taxon>Cephalopoda</taxon>
        <taxon>Coleoidea</taxon>
        <taxon>Octopodiformes</taxon>
        <taxon>Octopoda</taxon>
        <taxon>Incirrata</taxon>
        <taxon>Octopodidae</taxon>
        <taxon>Octopus</taxon>
    </lineage>
</organism>
<dbReference type="GO" id="GO:0008494">
    <property type="term" value="F:translation activator activity"/>
    <property type="evidence" value="ECO:0007669"/>
    <property type="project" value="TreeGrafter"/>
</dbReference>
<dbReference type="GO" id="GO:0003743">
    <property type="term" value="F:translation initiation factor activity"/>
    <property type="evidence" value="ECO:0007669"/>
    <property type="project" value="UniProtKB-KW"/>
</dbReference>
<proteinExistence type="predicted"/>
<dbReference type="PANTHER" id="PTHR23254">
    <property type="entry name" value="EIF4G DOMAIN PROTEIN"/>
    <property type="match status" value="1"/>
</dbReference>
<name>A0AA36BF53_OCTVU</name>
<dbReference type="InterPro" id="IPR003890">
    <property type="entry name" value="MIF4G-like_typ-3"/>
</dbReference>
<dbReference type="Proteomes" id="UP001162480">
    <property type="component" value="Chromosome 14"/>
</dbReference>
<dbReference type="InterPro" id="IPR016024">
    <property type="entry name" value="ARM-type_fold"/>
</dbReference>
<evidence type="ECO:0000313" key="7">
    <source>
        <dbReference type="Proteomes" id="UP001162480"/>
    </source>
</evidence>
<feature type="domain" description="MIF4G" evidence="5">
    <location>
        <begin position="81"/>
        <end position="298"/>
    </location>
</feature>
<protein>
    <submittedName>
        <fullName evidence="6">20-dependent translation initiation factor-like</fullName>
    </submittedName>
</protein>
<dbReference type="GO" id="GO:0006446">
    <property type="term" value="P:regulation of translational initiation"/>
    <property type="evidence" value="ECO:0007669"/>
    <property type="project" value="TreeGrafter"/>
</dbReference>
<comment type="subcellular location">
    <subcellularLocation>
        <location evidence="1">Cytoplasm</location>
    </subcellularLocation>
</comment>
<evidence type="ECO:0000256" key="4">
    <source>
        <dbReference type="SAM" id="MobiDB-lite"/>
    </source>
</evidence>
<feature type="region of interest" description="Disordered" evidence="4">
    <location>
        <begin position="1"/>
        <end position="31"/>
    </location>
</feature>
<sequence length="323" mass="36571">MSTAVGRGRGRGRGILSLSKVAPSPNHKVGGNCSDLETSLPNNELNIASNTSDEGSTTVPPQLRLLVKPTSQVDCHEEQFCEQVSQHIEKLSFDAQDRDLDVIEKLTRECARDENNIQQVIKVIYNKSLVDLDFARTGVMICDRLSKIDGDGLKYRTHLLNLLQNDFTDIQQHWQKVKLTDPEQQFKENIHATSHEKFKGLVVFLCHVYITMTTVKGETFRVLVNPIFQCLEMLLESATSDDLEILNNLLQSVGKQLDNDEPEKMQDLFNKIRLKIIQGSSPQVRCYLLEIIEIQAHNWKMLPSDITRFYCDTAADILAGMVV</sequence>
<dbReference type="Pfam" id="PF02854">
    <property type="entry name" value="MIF4G"/>
    <property type="match status" value="1"/>
</dbReference>
<evidence type="ECO:0000256" key="2">
    <source>
        <dbReference type="ARBA" id="ARBA00022490"/>
    </source>
</evidence>
<keyword evidence="2" id="KW-0963">Cytoplasm</keyword>
<accession>A0AA36BF53</accession>
<evidence type="ECO:0000256" key="3">
    <source>
        <dbReference type="ARBA" id="ARBA00022845"/>
    </source>
</evidence>
<evidence type="ECO:0000256" key="1">
    <source>
        <dbReference type="ARBA" id="ARBA00004496"/>
    </source>
</evidence>
<reference evidence="6" key="1">
    <citation type="submission" date="2023-08" db="EMBL/GenBank/DDBJ databases">
        <authorList>
            <person name="Alioto T."/>
            <person name="Alioto T."/>
            <person name="Gomez Garrido J."/>
        </authorList>
    </citation>
    <scope>NUCLEOTIDE SEQUENCE</scope>
</reference>
<dbReference type="SUPFAM" id="SSF48371">
    <property type="entry name" value="ARM repeat"/>
    <property type="match status" value="1"/>
</dbReference>
<dbReference type="EMBL" id="OX597827">
    <property type="protein sequence ID" value="CAI9733260.1"/>
    <property type="molecule type" value="Genomic_DNA"/>
</dbReference>
<dbReference type="InterPro" id="IPR051367">
    <property type="entry name" value="mRNA_TranslReg/HistoneTransl"/>
</dbReference>
<dbReference type="GO" id="GO:0005829">
    <property type="term" value="C:cytosol"/>
    <property type="evidence" value="ECO:0007669"/>
    <property type="project" value="TreeGrafter"/>
</dbReference>
<dbReference type="AlphaFoldDB" id="A0AA36BF53"/>
<dbReference type="PANTHER" id="PTHR23254:SF16">
    <property type="entry name" value="CBP80_20-DEPENDENT TRANSLATION INITIATION FACTOR"/>
    <property type="match status" value="1"/>
</dbReference>